<keyword evidence="1" id="KW-0812">Transmembrane</keyword>
<dbReference type="InterPro" id="IPR010266">
    <property type="entry name" value="NnrS"/>
</dbReference>
<feature type="transmembrane region" description="Helical" evidence="1">
    <location>
        <begin position="96"/>
        <end position="115"/>
    </location>
</feature>
<organism evidence="2 3">
    <name type="scientific">Dongia sedimenti</name>
    <dbReference type="NCBI Taxonomy" id="3064282"/>
    <lineage>
        <taxon>Bacteria</taxon>
        <taxon>Pseudomonadati</taxon>
        <taxon>Pseudomonadota</taxon>
        <taxon>Alphaproteobacteria</taxon>
        <taxon>Rhodospirillales</taxon>
        <taxon>Dongiaceae</taxon>
        <taxon>Dongia</taxon>
    </lineage>
</organism>
<reference evidence="3" key="1">
    <citation type="submission" date="2023-08" db="EMBL/GenBank/DDBJ databases">
        <title>Rhodospirillaceae gen. nov., a novel taxon isolated from the Yangtze River Yuezi River estuary sludge.</title>
        <authorList>
            <person name="Ruan L."/>
        </authorList>
    </citation>
    <scope>NUCLEOTIDE SEQUENCE [LARGE SCALE GENOMIC DNA]</scope>
    <source>
        <strain evidence="3">R-7</strain>
    </source>
</reference>
<evidence type="ECO:0000313" key="2">
    <source>
        <dbReference type="EMBL" id="MDQ7248601.1"/>
    </source>
</evidence>
<sequence length="397" mass="42068">MSEIPIAGRRSSGPAFFSFAFRPFFFCGALFAGLAIPAWAASFTGILVVDAPGFDPMRWHVHEMLFGFLGAIIGGFLLTAIPNWTGRLPVSGRPLAGLLALWLLGRIGAVLQATGAIGPEIGIVLALLYWIALSGSAFREIIAGNNKRNLPVVAMIAAFGLADVVSFLPDWTATDPMLGARLAIALATTLISLIGGRIIPSFTRNWLAKEKGEPFPAPFGPIDKLAVAATLVAMLAWAVWPDQTWAGVLLLIAGVIQVIRLTRWQGQRTFREPLVIILHLGYLWLILGLLALATSALAPEFVTTAIALHALTAGAVGTMTLAVMTRASLGHTGRALTADFGTKAIYALVTLGAALRVAAGWLPTDYPATVGLAGLIWAGAFLLFAAKYGPYLFSRRA</sequence>
<name>A0ABU0YLL8_9PROT</name>
<keyword evidence="1" id="KW-0472">Membrane</keyword>
<feature type="transmembrane region" description="Helical" evidence="1">
    <location>
        <begin position="301"/>
        <end position="323"/>
    </location>
</feature>
<feature type="transmembrane region" description="Helical" evidence="1">
    <location>
        <begin position="245"/>
        <end position="262"/>
    </location>
</feature>
<dbReference type="Proteomes" id="UP001230156">
    <property type="component" value="Unassembled WGS sequence"/>
</dbReference>
<feature type="transmembrane region" description="Helical" evidence="1">
    <location>
        <begin position="150"/>
        <end position="168"/>
    </location>
</feature>
<keyword evidence="3" id="KW-1185">Reference proteome</keyword>
<feature type="transmembrane region" description="Helical" evidence="1">
    <location>
        <begin position="64"/>
        <end position="84"/>
    </location>
</feature>
<feature type="transmembrane region" description="Helical" evidence="1">
    <location>
        <begin position="180"/>
        <end position="200"/>
    </location>
</feature>
<feature type="transmembrane region" description="Helical" evidence="1">
    <location>
        <begin position="368"/>
        <end position="386"/>
    </location>
</feature>
<accession>A0ABU0YLL8</accession>
<dbReference type="Pfam" id="PF05940">
    <property type="entry name" value="NnrS"/>
    <property type="match status" value="1"/>
</dbReference>
<keyword evidence="1" id="KW-1133">Transmembrane helix</keyword>
<feature type="transmembrane region" description="Helical" evidence="1">
    <location>
        <begin position="274"/>
        <end position="295"/>
    </location>
</feature>
<evidence type="ECO:0000256" key="1">
    <source>
        <dbReference type="SAM" id="Phobius"/>
    </source>
</evidence>
<feature type="transmembrane region" description="Helical" evidence="1">
    <location>
        <begin position="121"/>
        <end position="138"/>
    </location>
</feature>
<evidence type="ECO:0000313" key="3">
    <source>
        <dbReference type="Proteomes" id="UP001230156"/>
    </source>
</evidence>
<proteinExistence type="predicted"/>
<comment type="caution">
    <text evidence="2">The sequence shown here is derived from an EMBL/GenBank/DDBJ whole genome shotgun (WGS) entry which is preliminary data.</text>
</comment>
<dbReference type="RefSeq" id="WP_379956075.1">
    <property type="nucleotide sequence ID" value="NZ_JAUYVI010000004.1"/>
</dbReference>
<feature type="transmembrane region" description="Helical" evidence="1">
    <location>
        <begin position="344"/>
        <end position="362"/>
    </location>
</feature>
<protein>
    <submittedName>
        <fullName evidence="2">NnrS family protein</fullName>
    </submittedName>
</protein>
<gene>
    <name evidence="2" type="ORF">Q8A70_13025</name>
</gene>
<feature type="transmembrane region" description="Helical" evidence="1">
    <location>
        <begin position="221"/>
        <end position="239"/>
    </location>
</feature>
<dbReference type="EMBL" id="JAUYVI010000004">
    <property type="protein sequence ID" value="MDQ7248601.1"/>
    <property type="molecule type" value="Genomic_DNA"/>
</dbReference>